<dbReference type="EMBL" id="CP014873">
    <property type="protein sequence ID" value="ANK63513.1"/>
    <property type="molecule type" value="Genomic_DNA"/>
</dbReference>
<evidence type="ECO:0000313" key="1">
    <source>
        <dbReference type="EMBL" id="ANK63513.1"/>
    </source>
</evidence>
<dbReference type="Pfam" id="PF06923">
    <property type="entry name" value="GutM"/>
    <property type="match status" value="1"/>
</dbReference>
<dbReference type="OrthoDB" id="9096700at2"/>
<dbReference type="PIRSF" id="PIRSF011474">
    <property type="entry name" value="Glucitol_operon_activator"/>
    <property type="match status" value="1"/>
</dbReference>
<dbReference type="InterPro" id="IPR009693">
    <property type="entry name" value="Glucitol_operon_activator"/>
</dbReference>
<protein>
    <submittedName>
        <fullName evidence="1">Transcriptional regulator</fullName>
    </submittedName>
</protein>
<dbReference type="AlphaFoldDB" id="A0A192H5K5"/>
<dbReference type="STRING" id="375175.AYR53_03390"/>
<reference evidence="1 2" key="1">
    <citation type="submission" date="2016-03" db="EMBL/GenBank/DDBJ databases">
        <title>Pediococcus and Lactobacillus from brewery environment - whole genome sequencing and assembly.</title>
        <authorList>
            <person name="Behr J."/>
            <person name="Geissler A.J."/>
            <person name="Vogel R.F."/>
        </authorList>
    </citation>
    <scope>NUCLEOTIDE SEQUENCE [LARGE SCALE GENOMIC DNA]</scope>
    <source>
        <strain evidence="1 2">TMW 1.1989</strain>
    </source>
</reference>
<name>A0A192H5K5_9LACO</name>
<evidence type="ECO:0000313" key="2">
    <source>
        <dbReference type="Proteomes" id="UP000078582"/>
    </source>
</evidence>
<sequence length="159" mass="18562">MFIFLAFLFQAALGFLQVRNFAKHYGQLRRRGRVLIGRNPKRLQAGTLLLIALDGNNVIKSCQVMKGITIFAHFKEIKRFNGQSFIELVTDYTQLHQENRLIRQCLLNAYQTLIKYQNGTLAERDFSGQTNFFELPLVTYFRSKINHFQGRLKKEGIMK</sequence>
<gene>
    <name evidence="1" type="ORF">AYR53_03390</name>
</gene>
<keyword evidence="2" id="KW-1185">Reference proteome</keyword>
<dbReference type="Proteomes" id="UP000078582">
    <property type="component" value="Chromosome"/>
</dbReference>
<dbReference type="KEGG" id="lbt:AYR52_09925"/>
<proteinExistence type="predicted"/>
<accession>A0A192H5K5</accession>
<organism evidence="1 2">
    <name type="scientific">Loigolactobacillus backii</name>
    <dbReference type="NCBI Taxonomy" id="375175"/>
    <lineage>
        <taxon>Bacteria</taxon>
        <taxon>Bacillati</taxon>
        <taxon>Bacillota</taxon>
        <taxon>Bacilli</taxon>
        <taxon>Lactobacillales</taxon>
        <taxon>Lactobacillaceae</taxon>
        <taxon>Loigolactobacillus</taxon>
    </lineage>
</organism>